<gene>
    <name evidence="1" type="ORF">EHO60_14450</name>
</gene>
<sequence length="306" mass="33448">MNPLYVKAMYGKLPSVPKGNPVTVTVKNSLSVDVMGFKLDQYGMRDILFFPSFWVQAGSSIEFSPQKPRISEWVLHPGDALLFTEVVTGAFISAALVSDEANQTIQLTQSILCDPNDIGPFPRPNPEIGIIVPTNGPRVLVGLNAGGKLVRSQYWQRSADSITLKPGMKRTIEHTVRSGKTQTSSTQDTFEAAVNLSANVGWGVVSASASADLSYSSLKSSSFTISQRSTYTVIDIFENISTEPMTIFVWQLIDELVSIDWQKDKGYFVKGTVSNVLTPAIVCTVGPKNEIKIGYTAGKMIRLEKE</sequence>
<organism evidence="1 2">
    <name type="scientific">Leptospira fletcheri</name>
    <dbReference type="NCBI Taxonomy" id="2484981"/>
    <lineage>
        <taxon>Bacteria</taxon>
        <taxon>Pseudomonadati</taxon>
        <taxon>Spirochaetota</taxon>
        <taxon>Spirochaetia</taxon>
        <taxon>Leptospirales</taxon>
        <taxon>Leptospiraceae</taxon>
        <taxon>Leptospira</taxon>
    </lineage>
</organism>
<dbReference type="AlphaFoldDB" id="A0A4R9GAT2"/>
<evidence type="ECO:0000313" key="1">
    <source>
        <dbReference type="EMBL" id="TGK08774.1"/>
    </source>
</evidence>
<keyword evidence="2" id="KW-1185">Reference proteome</keyword>
<reference evidence="1" key="1">
    <citation type="journal article" date="2019" name="PLoS Negl. Trop. Dis.">
        <title>Revisiting the worldwide diversity of Leptospira species in the environment.</title>
        <authorList>
            <person name="Vincent A.T."/>
            <person name="Schiettekatte O."/>
            <person name="Bourhy P."/>
            <person name="Veyrier F.J."/>
            <person name="Picardeau M."/>
        </authorList>
    </citation>
    <scope>NUCLEOTIDE SEQUENCE [LARGE SCALE GENOMIC DNA]</scope>
    <source>
        <strain evidence="1">SSW15</strain>
    </source>
</reference>
<dbReference type="RefSeq" id="WP_135768918.1">
    <property type="nucleotide sequence ID" value="NZ_RQET01000010.1"/>
</dbReference>
<dbReference type="EMBL" id="RQET01000010">
    <property type="protein sequence ID" value="TGK08774.1"/>
    <property type="molecule type" value="Genomic_DNA"/>
</dbReference>
<protein>
    <submittedName>
        <fullName evidence="1">Uncharacterized protein</fullName>
    </submittedName>
</protein>
<comment type="caution">
    <text evidence="1">The sequence shown here is derived from an EMBL/GenBank/DDBJ whole genome shotgun (WGS) entry which is preliminary data.</text>
</comment>
<dbReference type="Proteomes" id="UP000298458">
    <property type="component" value="Unassembled WGS sequence"/>
</dbReference>
<evidence type="ECO:0000313" key="2">
    <source>
        <dbReference type="Proteomes" id="UP000298458"/>
    </source>
</evidence>
<dbReference type="OrthoDB" id="4079644at2"/>
<name>A0A4R9GAT2_9LEPT</name>
<accession>A0A4R9GAT2</accession>
<proteinExistence type="predicted"/>